<sequence length="41" mass="4562">MAPSLRRLCDTCRPRPSGAFTGQAKRLSLSIYYAIIPQILP</sequence>
<reference evidence="1 2" key="1">
    <citation type="submission" date="2007-08" db="EMBL/GenBank/DDBJ databases">
        <authorList>
            <person name="Fulton L."/>
            <person name="Clifton S."/>
            <person name="Fulton B."/>
            <person name="Xu J."/>
            <person name="Minx P."/>
            <person name="Pepin K.H."/>
            <person name="Johnson M."/>
            <person name="Thiruvilangam P."/>
            <person name="Bhonagiri V."/>
            <person name="Nash W.E."/>
            <person name="Mardis E.R."/>
            <person name="Wilson R.K."/>
        </authorList>
    </citation>
    <scope>NUCLEOTIDE SEQUENCE [LARGE SCALE GENOMIC DNA]</scope>
    <source>
        <strain evidence="2">ATCC BAA-613 / DSM 15670 / CCUG 46953 / JCM 12243 / WAL 16351</strain>
    </source>
</reference>
<reference evidence="1 2" key="2">
    <citation type="submission" date="2007-09" db="EMBL/GenBank/DDBJ databases">
        <title>Draft genome sequence of Clostridium bolteae (ATCC BAA-613).</title>
        <authorList>
            <person name="Sudarsanam P."/>
            <person name="Ley R."/>
            <person name="Guruge J."/>
            <person name="Turnbaugh P.J."/>
            <person name="Mahowald M."/>
            <person name="Liep D."/>
            <person name="Gordon J."/>
        </authorList>
    </citation>
    <scope>NUCLEOTIDE SEQUENCE [LARGE SCALE GENOMIC DNA]</scope>
    <source>
        <strain evidence="2">ATCC BAA-613 / DSM 15670 / CCUG 46953 / JCM 12243 / WAL 16351</strain>
    </source>
</reference>
<proteinExistence type="predicted"/>
<dbReference type="PaxDb" id="411902-CLOBOL_02427"/>
<name>A8RPC1_ENTBW</name>
<accession>A8RPC1</accession>
<evidence type="ECO:0000313" key="2">
    <source>
        <dbReference type="Proteomes" id="UP000005396"/>
    </source>
</evidence>
<dbReference type="AlphaFoldDB" id="A8RPC1"/>
<evidence type="ECO:0000313" key="1">
    <source>
        <dbReference type="EMBL" id="EDP17355.1"/>
    </source>
</evidence>
<dbReference type="HOGENOM" id="CLU_3267923_0_0_9"/>
<dbReference type="Proteomes" id="UP000005396">
    <property type="component" value="Unassembled WGS sequence"/>
</dbReference>
<organism evidence="1 2">
    <name type="scientific">Enterocloster bolteae (strain ATCC BAA-613 / DSM 15670 / CCUG 46953 / JCM 12243 / WAL 16351)</name>
    <name type="common">Clostridium bolteae</name>
    <dbReference type="NCBI Taxonomy" id="411902"/>
    <lineage>
        <taxon>Bacteria</taxon>
        <taxon>Bacillati</taxon>
        <taxon>Bacillota</taxon>
        <taxon>Clostridia</taxon>
        <taxon>Lachnospirales</taxon>
        <taxon>Lachnospiraceae</taxon>
        <taxon>Enterocloster</taxon>
    </lineage>
</organism>
<dbReference type="EMBL" id="ABCC02000023">
    <property type="protein sequence ID" value="EDP17355.1"/>
    <property type="molecule type" value="Genomic_DNA"/>
</dbReference>
<protein>
    <submittedName>
        <fullName evidence="1">Uncharacterized protein</fullName>
    </submittedName>
</protein>
<gene>
    <name evidence="1" type="ORF">CLOBOL_02427</name>
</gene>
<comment type="caution">
    <text evidence="1">The sequence shown here is derived from an EMBL/GenBank/DDBJ whole genome shotgun (WGS) entry which is preliminary data.</text>
</comment>